<comment type="caution">
    <text evidence="2">The sequence shown here is derived from an EMBL/GenBank/DDBJ whole genome shotgun (WGS) entry which is preliminary data.</text>
</comment>
<feature type="compositionally biased region" description="Low complexity" evidence="1">
    <location>
        <begin position="1148"/>
        <end position="1160"/>
    </location>
</feature>
<evidence type="ECO:0000256" key="1">
    <source>
        <dbReference type="SAM" id="MobiDB-lite"/>
    </source>
</evidence>
<feature type="non-terminal residue" evidence="2">
    <location>
        <position position="1"/>
    </location>
</feature>
<gene>
    <name evidence="2" type="ORF">PCOR1329_LOCUS29631</name>
</gene>
<keyword evidence="3" id="KW-1185">Reference proteome</keyword>
<evidence type="ECO:0000313" key="2">
    <source>
        <dbReference type="EMBL" id="CAK0831274.1"/>
    </source>
</evidence>
<feature type="non-terminal residue" evidence="2">
    <location>
        <position position="1808"/>
    </location>
</feature>
<feature type="region of interest" description="Disordered" evidence="1">
    <location>
        <begin position="1098"/>
        <end position="1168"/>
    </location>
</feature>
<feature type="compositionally biased region" description="Gly residues" evidence="1">
    <location>
        <begin position="1132"/>
        <end position="1147"/>
    </location>
</feature>
<feature type="compositionally biased region" description="Low complexity" evidence="1">
    <location>
        <begin position="1121"/>
        <end position="1131"/>
    </location>
</feature>
<dbReference type="Proteomes" id="UP001189429">
    <property type="component" value="Unassembled WGS sequence"/>
</dbReference>
<evidence type="ECO:0008006" key="4">
    <source>
        <dbReference type="Google" id="ProtNLM"/>
    </source>
</evidence>
<reference evidence="2" key="1">
    <citation type="submission" date="2023-10" db="EMBL/GenBank/DDBJ databases">
        <authorList>
            <person name="Chen Y."/>
            <person name="Shah S."/>
            <person name="Dougan E. K."/>
            <person name="Thang M."/>
            <person name="Chan C."/>
        </authorList>
    </citation>
    <scope>NUCLEOTIDE SEQUENCE [LARGE SCALE GENOMIC DNA]</scope>
</reference>
<proteinExistence type="predicted"/>
<protein>
    <recommendedName>
        <fullName evidence="4">RNA-directed RNA polymerase</fullName>
    </recommendedName>
</protein>
<dbReference type="InterPro" id="IPR043502">
    <property type="entry name" value="DNA/RNA_pol_sf"/>
</dbReference>
<accession>A0ABN9SHV4</accession>
<organism evidence="2 3">
    <name type="scientific">Prorocentrum cordatum</name>
    <dbReference type="NCBI Taxonomy" id="2364126"/>
    <lineage>
        <taxon>Eukaryota</taxon>
        <taxon>Sar</taxon>
        <taxon>Alveolata</taxon>
        <taxon>Dinophyceae</taxon>
        <taxon>Prorocentrales</taxon>
        <taxon>Prorocentraceae</taxon>
        <taxon>Prorocentrum</taxon>
    </lineage>
</organism>
<dbReference type="EMBL" id="CAUYUJ010011170">
    <property type="protein sequence ID" value="CAK0831274.1"/>
    <property type="molecule type" value="Genomic_DNA"/>
</dbReference>
<dbReference type="SUPFAM" id="SSF56672">
    <property type="entry name" value="DNA/RNA polymerases"/>
    <property type="match status" value="1"/>
</dbReference>
<feature type="region of interest" description="Disordered" evidence="1">
    <location>
        <begin position="371"/>
        <end position="403"/>
    </location>
</feature>
<sequence>EVDAVAGFFHSLTFLQTSAQLDGVDLVELLAAPGAPGAEAIGQKALVRRAVRRAEQTARIAVAVAVNTATATQSPPPPRPASPQLNLADVAHVGDKTSALAVACALSAATSPAVDVKQLLKDAGMEELPYHMQVLQKQWQLMNAFTTKAKADTPSRQPFMYVDITSADVLPMWIPAESIGGAVSGVEQAAFADGSQEATVSKLAAALKAASAAPRMFRTTAQWAGAFMRCLILAVGAQQLDWATGMVYYDHILKLAREEAMQRGTGAQRAERRDPALKLLQLAGKKDDQIWSTAMTRLQPFLKAIGVGTSIGSAPAPAGAGLPVAEESALAKQQAATDALARRSAQTARELAKQQVLMENRTNYLSGVADGGAGGADPAGRSFRADGKGGGKQGKRAPGQRSWSYARGLPGLDAVQAEQVLLQNQFEQALVQLLEACQGVTVPFMTLGAHRWDTLRWLLKLAVDLQPERAQWSSSRRGDMQKVVQPLHGPLFKFFVSYLKGPDEALARDLDHGLAYAGIFPKAYYSSKPLSRPQHHVSIDILRSHKHEINQQTPAALRDLPHAEDIMAEVQEDVDIGAMTPSEPLLPSHARDYLLTRRIPVREERNGEWKTRVADHGTESAVNLATGMGDATRHDTVDLMVEIMRSFIRRQVPFKSWKRDVKRAFRRFPIRGSHSDLAGSVWACNGQPWFSRHVGMPFGPTSAGASWHRGSNTVMAAMRTLLRIAAGRYVVDIFGADAVDCDSSLMRELGATFVAPELPEWALNVWAVQSEGIDLQVGTAEDALQLPHGRHPAVVIQGKTLIIRLRRRKHRPSGSVLRRSCRCDCVGRQSCVACVHRAWRGKFAPADGSRTYAGTSSQFRHKLRHLLNALGYPHAHSYTLKAFRAGKATELAQSGASWQQLQSAGEWRGMSSLSYVDAQKLDDRAFFESLLNASSDEEPDGPLEPERVIALARAGALDEAPASPRAEPDTVLDERILQRRRSSAGQRRRAFAEVVAEQQRSEGPATVGWLLQAHLEQGVTADQLNLPGCETFELAARRFQLWEEVYSEALRQAEVSGTAGTAADADGWLDERRLFLGGTRSKERALVAPTLERNAAAKMQEESAILKGRRKGREERRMARGESSSAADAGLGDPGGGGGGAGGGAGPGPQAEGAIAAPAAAGGGSRARPWRATFCPSLRASRSTSCCAARQPACCRAAADCVDDFVDGRRLGCARALPPSTTWAVAALTRRLGLQPSACRAAAVRHLARLRGRLEQPPSDLIPLGARQTPQASRSGFADVMADGATTTYRKGAMAPPRAAAGRARLSDVLPLPCTFRLSCQIRHGYHYGECLSELLAAGILERVGEGSIVERAGNFSVPKKGSSLRLIFDTRRSNAHFQESPHTLLSSGGALANLEVDASKGVAVASADVDCCYCQCELPPWARLFFGLPAVQARFLQPEARQLLGIADLSEMAHFVARVAPMGWSRAAHLIQEAHSHILGGVSPESPRIADKAPTPALGAQRSAAKVLYIDNVEHMLAALGERGIQASFDSDDGGLHTLLGHVLHKPSATWLLSRSKFWRLKFSFDFVLAPGHLVTGRELERLMGHIASAVMLQRPMLSPLWASVKRELAWFRALLPCVTALLSRPWCDRVTAADASPRGFGVAEQSWPVGDVRRVGGLSERSRFRGALTADCGPRDTPGEQQLLRASSADVVAEGALAHFEEAPAGRLLAEPWAAVAARRWRRAAAIHVLEAEGARWAVRRLVRDAQLHGLRHLVLGDNLGVASACEEGRAAHFALNWVCREVCAISIATGIQFRPLDKWINKANE</sequence>
<evidence type="ECO:0000313" key="3">
    <source>
        <dbReference type="Proteomes" id="UP001189429"/>
    </source>
</evidence>
<name>A0ABN9SHV4_9DINO</name>